<dbReference type="GO" id="GO:0003825">
    <property type="term" value="F:alpha,alpha-trehalose-phosphate synthase (UDP-forming) activity"/>
    <property type="evidence" value="ECO:0007669"/>
    <property type="project" value="TreeGrafter"/>
</dbReference>
<dbReference type="CDD" id="cd03788">
    <property type="entry name" value="GT20_TPS"/>
    <property type="match status" value="1"/>
</dbReference>
<accession>A0A369VT85</accession>
<dbReference type="EMBL" id="QQNB01000003">
    <property type="protein sequence ID" value="RDE04757.1"/>
    <property type="molecule type" value="Genomic_DNA"/>
</dbReference>
<dbReference type="InterPro" id="IPR001830">
    <property type="entry name" value="Glyco_trans_20"/>
</dbReference>
<evidence type="ECO:0000313" key="2">
    <source>
        <dbReference type="EMBL" id="RDE04757.1"/>
    </source>
</evidence>
<dbReference type="AlphaFoldDB" id="A0A369VT85"/>
<comment type="similarity">
    <text evidence="1">Belongs to the glycosyltransferase 20 family.</text>
</comment>
<reference evidence="2 3" key="1">
    <citation type="submission" date="2018-07" db="EMBL/GenBank/DDBJ databases">
        <title>a novel species of Sphingomonas isolated from the rhizosphere soil of Araceae plant.</title>
        <authorList>
            <person name="Zhiyong W."/>
            <person name="Qinglan Z."/>
            <person name="Zhiwei F."/>
            <person name="Ding X."/>
            <person name="Gejiao W."/>
            <person name="Shixue Z."/>
        </authorList>
    </citation>
    <scope>NUCLEOTIDE SEQUENCE [LARGE SCALE GENOMIC DNA]</scope>
    <source>
        <strain evidence="2 3">WZY 27</strain>
    </source>
</reference>
<protein>
    <submittedName>
        <fullName evidence="2">Trehalose-6-phosphate synthase</fullName>
    </submittedName>
</protein>
<keyword evidence="3" id="KW-1185">Reference proteome</keyword>
<dbReference type="RefSeq" id="WP_114688494.1">
    <property type="nucleotide sequence ID" value="NZ_QQNB01000003.1"/>
</dbReference>
<dbReference type="OrthoDB" id="9815690at2"/>
<dbReference type="PANTHER" id="PTHR10788:SF106">
    <property type="entry name" value="BCDNA.GH08860"/>
    <property type="match status" value="1"/>
</dbReference>
<evidence type="ECO:0000313" key="3">
    <source>
        <dbReference type="Proteomes" id="UP000253918"/>
    </source>
</evidence>
<dbReference type="Proteomes" id="UP000253918">
    <property type="component" value="Unassembled WGS sequence"/>
</dbReference>
<dbReference type="Pfam" id="PF00982">
    <property type="entry name" value="Glyco_transf_20"/>
    <property type="match status" value="1"/>
</dbReference>
<evidence type="ECO:0000256" key="1">
    <source>
        <dbReference type="ARBA" id="ARBA00008799"/>
    </source>
</evidence>
<gene>
    <name evidence="2" type="ORF">DVW87_14345</name>
</gene>
<name>A0A369VT85_9SPHN</name>
<organism evidence="2 3">
    <name type="scientific">Sphingomonas aracearum</name>
    <dbReference type="NCBI Taxonomy" id="2283317"/>
    <lineage>
        <taxon>Bacteria</taxon>
        <taxon>Pseudomonadati</taxon>
        <taxon>Pseudomonadota</taxon>
        <taxon>Alphaproteobacteria</taxon>
        <taxon>Sphingomonadales</taxon>
        <taxon>Sphingomonadaceae</taxon>
        <taxon>Sphingomonas</taxon>
    </lineage>
</organism>
<dbReference type="SUPFAM" id="SSF53756">
    <property type="entry name" value="UDP-Glycosyltransferase/glycogen phosphorylase"/>
    <property type="match status" value="1"/>
</dbReference>
<comment type="caution">
    <text evidence="2">The sequence shown here is derived from an EMBL/GenBank/DDBJ whole genome shotgun (WGS) entry which is preliminary data.</text>
</comment>
<proteinExistence type="inferred from homology"/>
<dbReference type="Gene3D" id="3.40.50.2000">
    <property type="entry name" value="Glycogen Phosphorylase B"/>
    <property type="match status" value="2"/>
</dbReference>
<dbReference type="PANTHER" id="PTHR10788">
    <property type="entry name" value="TREHALOSE-6-PHOSPHATE SYNTHASE"/>
    <property type="match status" value="1"/>
</dbReference>
<sequence length="471" mass="52359">MGRLVVVSNRVAEIDSRGEASKGGLAMALSAALREHHGLWFGWSGQASAAPGPANVRRNGGIDVATIDLTEDEIENYYNGFSNRTLWPLCHYRPDLVMHERAYGAAYAQVNEKFADALMPLLREDDTLWVHDYHLVPLARALRARGAQNRIGFFLHIPWPARQVLSTLPRHHQLVQAMFDYDLIGFQTQGWLDAFEDYVVEELKGSLDGAGSLTALDRTVRAGAYPIGLDMGEMRAMVASEAARRTCATMKAEDQQLLIGVDRIDYSKGLPQKFAAFEQFLEDEPQWREKVALLQIGQPSRTDVEAYQQLHDRLLSEAGRINGEFGTLAWAPLRYRAQSMPRDVLTGAYRAARAAIVTPLYDGMNLVAKEYVAAQDPDDPGVLILSRFAGAAAQMREALLVNPNSREDLADAIRRAVEMPRAERIARWKALYAGVARDDLTAWRQSFLHDLLGDRPVGGQDPLARAPAVAR</sequence>
<dbReference type="GO" id="GO:0005992">
    <property type="term" value="P:trehalose biosynthetic process"/>
    <property type="evidence" value="ECO:0007669"/>
    <property type="project" value="InterPro"/>
</dbReference>